<evidence type="ECO:0000313" key="3">
    <source>
        <dbReference type="EMBL" id="VDL69862.1"/>
    </source>
</evidence>
<sequence>MFAMETKVCSQQQNNRGKCFVEFTKILKLNTYNQKLCLRLTNKNTTVLQHRFLWKGLQLTCEKQSEYHSESDRCQTMCIRRQLHGTQVQNVTTTDEIPELSEGNKYPGITRCIESCGGPRWSSGCLFYRIYVPADKDATEPQRHEQMRITLSSLTVPPTQASHSTFISNGKDTALWIKDISMPLLCSSREEAQQLQCEAAHKCNCQPAENRMQCNCAHVNITSVVYEIETDYLSVDPLNNTGVTAKIPTLVTAEILLTLKGDVTTTIKDVSDSTCVIPNSIAQGCYQCVQGEVANVTCTSDNQPTRANVRCSDKLFTIPCSPEGVTSQIRFTHMQARLKLQCTVICGRKETTFEITGILQWVRTIHETMRRIINGQITIHNEIVFPDITHIVDTIFSRYKMIVITALSFAVAIFIGYLFFWTCGIRLIVVCCRLLLMAARLVFHILRKILRGLVNILHRYVFRPLQQTGTHQAPVIRPFPGSEPYHSRSAIRFFTCTYTLTSPLPRTCTTVNQRRKTPRRTPLKP</sequence>
<gene>
    <name evidence="3" type="ORF">NBR_LOCUS6273</name>
</gene>
<dbReference type="WBParaSite" id="NBR_0000627201-mRNA-1">
    <property type="protein sequence ID" value="NBR_0000627201-mRNA-1"/>
    <property type="gene ID" value="NBR_0000627201"/>
</dbReference>
<evidence type="ECO:0000313" key="4">
    <source>
        <dbReference type="Proteomes" id="UP000271162"/>
    </source>
</evidence>
<keyword evidence="4" id="KW-1185">Reference proteome</keyword>
<evidence type="ECO:0000259" key="2">
    <source>
        <dbReference type="Pfam" id="PF07245"/>
    </source>
</evidence>
<dbReference type="EMBL" id="UYSL01019789">
    <property type="protein sequence ID" value="VDL69862.1"/>
    <property type="molecule type" value="Genomic_DNA"/>
</dbReference>
<dbReference type="InterPro" id="IPR009878">
    <property type="entry name" value="Phlebovirus_G2_fusion"/>
</dbReference>
<evidence type="ECO:0000256" key="1">
    <source>
        <dbReference type="SAM" id="Phobius"/>
    </source>
</evidence>
<proteinExistence type="predicted"/>
<feature type="transmembrane region" description="Helical" evidence="1">
    <location>
        <begin position="401"/>
        <end position="419"/>
    </location>
</feature>
<feature type="domain" description="Phlebovirus glycoprotein G2 fusion" evidence="2">
    <location>
        <begin position="3"/>
        <end position="137"/>
    </location>
</feature>
<name>A0A0N4XUA1_NIPBR</name>
<dbReference type="Pfam" id="PF07245">
    <property type="entry name" value="Phlebovirus_G2"/>
    <property type="match status" value="2"/>
</dbReference>
<dbReference type="AlphaFoldDB" id="A0A0N4XUA1"/>
<keyword evidence="1" id="KW-1133">Transmembrane helix</keyword>
<protein>
    <submittedName>
        <fullName evidence="5">Phlebovirus_G2 domain-containing protein</fullName>
    </submittedName>
</protein>
<dbReference type="OMA" id="RTRANWR"/>
<dbReference type="Proteomes" id="UP000271162">
    <property type="component" value="Unassembled WGS sequence"/>
</dbReference>
<keyword evidence="1" id="KW-0812">Transmembrane</keyword>
<accession>A0A0N4XUA1</accession>
<feature type="domain" description="Phlebovirus glycoprotein G2 fusion" evidence="2">
    <location>
        <begin position="138"/>
        <end position="226"/>
    </location>
</feature>
<reference evidence="5" key="1">
    <citation type="submission" date="2017-02" db="UniProtKB">
        <authorList>
            <consortium name="WormBaseParasite"/>
        </authorList>
    </citation>
    <scope>IDENTIFICATION</scope>
</reference>
<organism evidence="5">
    <name type="scientific">Nippostrongylus brasiliensis</name>
    <name type="common">Rat hookworm</name>
    <dbReference type="NCBI Taxonomy" id="27835"/>
    <lineage>
        <taxon>Eukaryota</taxon>
        <taxon>Metazoa</taxon>
        <taxon>Ecdysozoa</taxon>
        <taxon>Nematoda</taxon>
        <taxon>Chromadorea</taxon>
        <taxon>Rhabditida</taxon>
        <taxon>Rhabditina</taxon>
        <taxon>Rhabditomorpha</taxon>
        <taxon>Strongyloidea</taxon>
        <taxon>Heligmosomidae</taxon>
        <taxon>Nippostrongylus</taxon>
    </lineage>
</organism>
<keyword evidence="1" id="KW-0472">Membrane</keyword>
<reference evidence="3 4" key="2">
    <citation type="submission" date="2018-11" db="EMBL/GenBank/DDBJ databases">
        <authorList>
            <consortium name="Pathogen Informatics"/>
        </authorList>
    </citation>
    <scope>NUCLEOTIDE SEQUENCE [LARGE SCALE GENOMIC DNA]</scope>
</reference>
<dbReference type="Gene3D" id="2.60.40.3770">
    <property type="match status" value="1"/>
</dbReference>
<evidence type="ECO:0000313" key="5">
    <source>
        <dbReference type="WBParaSite" id="NBR_0000627201-mRNA-1"/>
    </source>
</evidence>